<keyword evidence="2" id="KW-0732">Signal</keyword>
<keyword evidence="4" id="KW-1185">Reference proteome</keyword>
<dbReference type="OrthoDB" id="7432106at2759"/>
<dbReference type="AlphaFoldDB" id="A0A9P0CCQ9"/>
<dbReference type="Pfam" id="PF07294">
    <property type="entry name" value="Fibroin_P25"/>
    <property type="match status" value="1"/>
</dbReference>
<sequence>MISRAILFCLAVGVCAAGKAGIVRPCYFSDRKCIADNLRANSKCKPVIKGALPNKYTLQNVRFEAPFFNASFIDRTLTIRNHNKCKISEFFFNVPGDTAVLSVDCPYLDLESDRTLIQHTSKKEDSKYNYHIRGEYPLIRLTTNLKHADKLNLCSAFVFGDVTALPIFKVDPLDKPTKNFLSHDLTVLNVFERETFFYRAPYLMRKYINSYICNFGCN</sequence>
<dbReference type="Proteomes" id="UP001153714">
    <property type="component" value="Chromosome 6"/>
</dbReference>
<dbReference type="InterPro" id="IPR009911">
    <property type="entry name" value="Fibroin_P25"/>
</dbReference>
<comment type="subunit">
    <text evidence="1">Silk fibroin elementary unit consists in a disulfide-linked heavy and light chain and a p25 glycoprotein in molar ratios of 6:6:1. This results in a complex of approximately 2.3 MDa.</text>
</comment>
<evidence type="ECO:0000256" key="2">
    <source>
        <dbReference type="SAM" id="SignalP"/>
    </source>
</evidence>
<keyword evidence="1" id="KW-0964">Secreted</keyword>
<protein>
    <recommendedName>
        <fullName evidence="1">Fibrohexamerin</fullName>
    </recommendedName>
    <alternativeName>
        <fullName evidence="1">25 kDa silk glycoprotein</fullName>
    </alternativeName>
    <alternativeName>
        <fullName evidence="1">p25</fullName>
    </alternativeName>
</protein>
<keyword evidence="1" id="KW-0737">Silk protein</keyword>
<evidence type="ECO:0000256" key="1">
    <source>
        <dbReference type="PIRNR" id="PIRNR008881"/>
    </source>
</evidence>
<dbReference type="GO" id="GO:0005576">
    <property type="term" value="C:extracellular region"/>
    <property type="evidence" value="ECO:0007669"/>
    <property type="project" value="UniProtKB-SubCell"/>
</dbReference>
<dbReference type="EMBL" id="OU893337">
    <property type="protein sequence ID" value="CAH0761604.1"/>
    <property type="molecule type" value="Genomic_DNA"/>
</dbReference>
<dbReference type="PIRSF" id="PIRSF008881">
    <property type="entry name" value="Fibroin_P25"/>
    <property type="match status" value="1"/>
</dbReference>
<reference evidence="3" key="2">
    <citation type="submission" date="2022-10" db="EMBL/GenBank/DDBJ databases">
        <authorList>
            <consortium name="ENA_rothamsted_submissions"/>
            <consortium name="culmorum"/>
            <person name="King R."/>
        </authorList>
    </citation>
    <scope>NUCLEOTIDE SEQUENCE</scope>
</reference>
<gene>
    <name evidence="3" type="ORF">DIATSA_LOCUS11660</name>
</gene>
<feature type="chain" id="PRO_5040360837" description="Fibrohexamerin" evidence="2">
    <location>
        <begin position="18"/>
        <end position="218"/>
    </location>
</feature>
<proteinExistence type="predicted"/>
<organism evidence="3 4">
    <name type="scientific">Diatraea saccharalis</name>
    <name type="common">sugarcane borer</name>
    <dbReference type="NCBI Taxonomy" id="40085"/>
    <lineage>
        <taxon>Eukaryota</taxon>
        <taxon>Metazoa</taxon>
        <taxon>Ecdysozoa</taxon>
        <taxon>Arthropoda</taxon>
        <taxon>Hexapoda</taxon>
        <taxon>Insecta</taxon>
        <taxon>Pterygota</taxon>
        <taxon>Neoptera</taxon>
        <taxon>Endopterygota</taxon>
        <taxon>Lepidoptera</taxon>
        <taxon>Glossata</taxon>
        <taxon>Ditrysia</taxon>
        <taxon>Pyraloidea</taxon>
        <taxon>Crambidae</taxon>
        <taxon>Crambinae</taxon>
        <taxon>Diatraea</taxon>
    </lineage>
</organism>
<reference evidence="3" key="1">
    <citation type="submission" date="2021-12" db="EMBL/GenBank/DDBJ databases">
        <authorList>
            <person name="King R."/>
        </authorList>
    </citation>
    <scope>NUCLEOTIDE SEQUENCE</scope>
</reference>
<feature type="signal peptide" evidence="2">
    <location>
        <begin position="1"/>
        <end position="17"/>
    </location>
</feature>
<evidence type="ECO:0000313" key="4">
    <source>
        <dbReference type="Proteomes" id="UP001153714"/>
    </source>
</evidence>
<comment type="subcellular location">
    <subcellularLocation>
        <location evidence="1">Secreted</location>
    </subcellularLocation>
</comment>
<evidence type="ECO:0000313" key="3">
    <source>
        <dbReference type="EMBL" id="CAH0761604.1"/>
    </source>
</evidence>
<name>A0A9P0CCQ9_9NEOP</name>
<accession>A0A9P0CCQ9</accession>
<dbReference type="GO" id="GO:0005198">
    <property type="term" value="F:structural molecule activity"/>
    <property type="evidence" value="ECO:0007669"/>
    <property type="project" value="UniProtKB-UniRule"/>
</dbReference>